<sequence length="34" mass="3780">MDNNDVQWSELTNGLPESSMMVVNSAAHRYIGNV</sequence>
<organism evidence="1">
    <name type="scientific">marine metagenome</name>
    <dbReference type="NCBI Taxonomy" id="408172"/>
    <lineage>
        <taxon>unclassified sequences</taxon>
        <taxon>metagenomes</taxon>
        <taxon>ecological metagenomes</taxon>
    </lineage>
</organism>
<protein>
    <submittedName>
        <fullName evidence="1">Uncharacterized protein</fullName>
    </submittedName>
</protein>
<dbReference type="AlphaFoldDB" id="A0A381R326"/>
<evidence type="ECO:0000313" key="1">
    <source>
        <dbReference type="EMBL" id="SUZ83983.1"/>
    </source>
</evidence>
<accession>A0A381R326</accession>
<reference evidence="1" key="1">
    <citation type="submission" date="2018-05" db="EMBL/GenBank/DDBJ databases">
        <authorList>
            <person name="Lanie J.A."/>
            <person name="Ng W.-L."/>
            <person name="Kazmierczak K.M."/>
            <person name="Andrzejewski T.M."/>
            <person name="Davidsen T.M."/>
            <person name="Wayne K.J."/>
            <person name="Tettelin H."/>
            <person name="Glass J.I."/>
            <person name="Rusch D."/>
            <person name="Podicherti R."/>
            <person name="Tsui H.-C.T."/>
            <person name="Winkler M.E."/>
        </authorList>
    </citation>
    <scope>NUCLEOTIDE SEQUENCE</scope>
</reference>
<dbReference type="EMBL" id="UINC01001575">
    <property type="protein sequence ID" value="SUZ83983.1"/>
    <property type="molecule type" value="Genomic_DNA"/>
</dbReference>
<proteinExistence type="predicted"/>
<name>A0A381R326_9ZZZZ</name>
<gene>
    <name evidence="1" type="ORF">METZ01_LOCUS36837</name>
</gene>